<dbReference type="Pfam" id="PF02028">
    <property type="entry name" value="BCCT"/>
    <property type="match status" value="1"/>
</dbReference>
<dbReference type="PROSITE" id="PS01303">
    <property type="entry name" value="BCCT"/>
    <property type="match status" value="1"/>
</dbReference>
<feature type="transmembrane region" description="Helical" evidence="8">
    <location>
        <begin position="17"/>
        <end position="35"/>
    </location>
</feature>
<dbReference type="PANTHER" id="PTHR30047">
    <property type="entry name" value="HIGH-AFFINITY CHOLINE TRANSPORT PROTEIN-RELATED"/>
    <property type="match status" value="1"/>
</dbReference>
<organism evidence="9">
    <name type="scientific">Staphylococcus aureus subsp. aureus MN8</name>
    <dbReference type="NCBI Taxonomy" id="548470"/>
    <lineage>
        <taxon>Bacteria</taxon>
        <taxon>Bacillati</taxon>
        <taxon>Bacillota</taxon>
        <taxon>Bacilli</taxon>
        <taxon>Bacillales</taxon>
        <taxon>Staphylococcaceae</taxon>
        <taxon>Staphylococcus</taxon>
    </lineage>
</organism>
<keyword evidence="7 8" id="KW-0472">Membrane</keyword>
<feature type="transmembrane region" description="Helical" evidence="8">
    <location>
        <begin position="186"/>
        <end position="212"/>
    </location>
</feature>
<feature type="transmembrane region" description="Helical" evidence="8">
    <location>
        <begin position="443"/>
        <end position="462"/>
    </location>
</feature>
<keyword evidence="6 8" id="KW-1133">Transmembrane helix</keyword>
<reference evidence="9" key="1">
    <citation type="submission" date="2010-05" db="EMBL/GenBank/DDBJ databases">
        <authorList>
            <person name="Muzny D."/>
            <person name="Qin X."/>
            <person name="Buhay C."/>
            <person name="Dugan-Rocha S."/>
            <person name="Ding Y."/>
            <person name="Chen G."/>
            <person name="Hawes A."/>
            <person name="Holder M."/>
            <person name="Jhangiani S."/>
            <person name="Johnson A."/>
            <person name="Khan Z."/>
            <person name="Li Z."/>
            <person name="Liu W."/>
            <person name="Liu X."/>
            <person name="Perez L."/>
            <person name="Shen H."/>
            <person name="Wang Q."/>
            <person name="Watt J."/>
            <person name="Xi L."/>
            <person name="Xin Y."/>
            <person name="Zhou J."/>
            <person name="Deng J."/>
            <person name="Jiang H."/>
            <person name="Liu Y."/>
            <person name="Qu J."/>
            <person name="Song X.-Z."/>
            <person name="Zhang L."/>
            <person name="Villasana D."/>
            <person name="Johnson A."/>
            <person name="Liu J."/>
            <person name="Liyanage D."/>
            <person name="Lorensuhewa L."/>
            <person name="Robinson T."/>
            <person name="Song A."/>
            <person name="Song B.-B."/>
            <person name="Dinh H."/>
            <person name="Thornton R."/>
            <person name="Coyle M."/>
            <person name="Francisco L."/>
            <person name="Jackson L."/>
            <person name="Javaid M."/>
            <person name="Korchina V."/>
            <person name="Kovar C."/>
            <person name="Mata R."/>
            <person name="Mathew T."/>
            <person name="Ngo R."/>
            <person name="Nguyen L."/>
            <person name="Nguyen N."/>
            <person name="Okwuonu G."/>
            <person name="Ongeri F."/>
            <person name="Pham C."/>
            <person name="Simmons D."/>
            <person name="Wilczek-Boney K."/>
            <person name="Hale W."/>
            <person name="Jakkamsetti A."/>
            <person name="Pham P."/>
            <person name="Ruth R."/>
            <person name="San Lucas F."/>
            <person name="Warren J."/>
            <person name="Zhang J."/>
            <person name="Zhao Z."/>
            <person name="Zhou C."/>
            <person name="Zhu D."/>
            <person name="Lee S."/>
            <person name="Bess C."/>
            <person name="Blankenburg K."/>
            <person name="Forbes L."/>
            <person name="Fu Q."/>
            <person name="Gubbala S."/>
            <person name="Hirani K."/>
            <person name="Jayaseelan J.C."/>
            <person name="Lara F."/>
            <person name="Munidasa M."/>
            <person name="Palculict T."/>
            <person name="Patil S."/>
            <person name="Pu L.-L."/>
            <person name="Saada N."/>
            <person name="Tang L."/>
            <person name="Weissenberger G."/>
            <person name="Zhu Y."/>
            <person name="Hemphill L."/>
            <person name="Shang Y."/>
            <person name="Youmans B."/>
            <person name="Ayvaz T."/>
            <person name="Ross M."/>
            <person name="Santibanez J."/>
            <person name="Aqrawi P."/>
            <person name="Gross S."/>
            <person name="Joshi V."/>
            <person name="Fowler G."/>
            <person name="Nazareth L."/>
            <person name="Reid J."/>
            <person name="Worley K."/>
            <person name="Petrosino J."/>
            <person name="Highlander S."/>
            <person name="Gibbs R."/>
        </authorList>
    </citation>
    <scope>NUCLEOTIDE SEQUENCE [LARGE SCALE GENOMIC DNA]</scope>
    <source>
        <strain evidence="9">MN8</strain>
    </source>
</reference>
<feature type="transmembrane region" description="Helical" evidence="8">
    <location>
        <begin position="474"/>
        <end position="497"/>
    </location>
</feature>
<keyword evidence="5 8" id="KW-0812">Transmembrane</keyword>
<evidence type="ECO:0000256" key="6">
    <source>
        <dbReference type="ARBA" id="ARBA00022989"/>
    </source>
</evidence>
<feature type="transmembrane region" description="Helical" evidence="8">
    <location>
        <begin position="265"/>
        <end position="288"/>
    </location>
</feature>
<evidence type="ECO:0000256" key="5">
    <source>
        <dbReference type="ARBA" id="ARBA00022692"/>
    </source>
</evidence>
<gene>
    <name evidence="9" type="ORF">HMPREF0769_12399</name>
</gene>
<feature type="transmembrane region" description="Helical" evidence="8">
    <location>
        <begin position="395"/>
        <end position="422"/>
    </location>
</feature>
<evidence type="ECO:0000256" key="2">
    <source>
        <dbReference type="ARBA" id="ARBA00005658"/>
    </source>
</evidence>
<evidence type="ECO:0000256" key="7">
    <source>
        <dbReference type="ARBA" id="ARBA00023136"/>
    </source>
</evidence>
<feature type="transmembrane region" description="Helical" evidence="8">
    <location>
        <begin position="94"/>
        <end position="115"/>
    </location>
</feature>
<keyword evidence="4" id="KW-1003">Cell membrane</keyword>
<feature type="transmembrane region" description="Helical" evidence="8">
    <location>
        <begin position="55"/>
        <end position="74"/>
    </location>
</feature>
<dbReference type="Proteomes" id="UP000003455">
    <property type="component" value="Chromosome"/>
</dbReference>
<dbReference type="PANTHER" id="PTHR30047:SF7">
    <property type="entry name" value="HIGH-AFFINITY CHOLINE TRANSPORT PROTEIN"/>
    <property type="match status" value="1"/>
</dbReference>
<comment type="similarity">
    <text evidence="2">Belongs to the BCCT transporter (TC 2.A.15) family.</text>
</comment>
<dbReference type="GO" id="GO:0005886">
    <property type="term" value="C:plasma membrane"/>
    <property type="evidence" value="ECO:0007669"/>
    <property type="project" value="UniProtKB-SubCell"/>
</dbReference>
<evidence type="ECO:0000256" key="1">
    <source>
        <dbReference type="ARBA" id="ARBA00004651"/>
    </source>
</evidence>
<dbReference type="AlphaFoldDB" id="A0A0E1X7I1"/>
<evidence type="ECO:0000256" key="3">
    <source>
        <dbReference type="ARBA" id="ARBA00022448"/>
    </source>
</evidence>
<accession>A0A0E1X7I1</accession>
<dbReference type="EMBL" id="ACJA02000004">
    <property type="protein sequence ID" value="EFH94778.1"/>
    <property type="molecule type" value="Genomic_DNA"/>
</dbReference>
<evidence type="ECO:0000256" key="8">
    <source>
        <dbReference type="SAM" id="Phobius"/>
    </source>
</evidence>
<feature type="transmembrane region" description="Helical" evidence="8">
    <location>
        <begin position="322"/>
        <end position="342"/>
    </location>
</feature>
<dbReference type="NCBIfam" id="TIGR00842">
    <property type="entry name" value="bcct"/>
    <property type="match status" value="1"/>
</dbReference>
<sequence>MNSSSPENPNGKKYSPVFIYSAIVVAIVVLLGAFLPEQFNYVTNNIKMWITEKLGWYYLILTTIIVFFCIFLIFSPIGKLKLGKPNDKPEFNTISWFAMLFSAGMGIGLVFYGAAEPMAHFATPPTADPKTTEAYTEALRSTFFHWGFHAWAVYGVVALALAYSQFRKGEPGLLSRTLRPLLGDKVEGPIGIFIDVLSVFATIVGVAVSLGMGALQINGGLHYLFNVPNNTFVQAIIIIVVTILFIASAWSGLSKGIQYLSNLNIGLGTILMVAALIVGPTVLILNMLTSSTGSLLNTFLFNSFDTAALNPQKREWMSSWTLYYWGWWLSWSPFVGVFIARVSKGRSIREFISGVLLVPAIVSFVWFSVFGVLGIETGKKYKEIFDMTPETQLFGVFNHVPFGIVLSLIALLLIASFFITSADSATFVLGMQTTFGSLNPSRMVKVVWGISQALIAFVLLLAGGGNGAEALNAIQSAAIISAFPFSFVVILMMVSFYKDANQERKFLGLTLTPNKHRLQEYIKSQQEDYESDILEKRQSRRNIEKKDN</sequence>
<proteinExistence type="inferred from homology"/>
<evidence type="ECO:0000256" key="4">
    <source>
        <dbReference type="ARBA" id="ARBA00022475"/>
    </source>
</evidence>
<keyword evidence="3" id="KW-0813">Transport</keyword>
<comment type="subcellular location">
    <subcellularLocation>
        <location evidence="1">Cell membrane</location>
        <topology evidence="1">Multi-pass membrane protein</topology>
    </subcellularLocation>
</comment>
<feature type="transmembrane region" description="Helical" evidence="8">
    <location>
        <begin position="232"/>
        <end position="253"/>
    </location>
</feature>
<feature type="transmembrane region" description="Helical" evidence="8">
    <location>
        <begin position="354"/>
        <end position="375"/>
    </location>
</feature>
<dbReference type="InterPro" id="IPR000060">
    <property type="entry name" value="BCCT_transptr"/>
</dbReference>
<evidence type="ECO:0000313" key="9">
    <source>
        <dbReference type="EMBL" id="EFH94778.1"/>
    </source>
</evidence>
<name>A0A0E1X7I1_STAAU</name>
<comment type="caution">
    <text evidence="9">The sequence shown here is derived from an EMBL/GenBank/DDBJ whole genome shotgun (WGS) entry which is preliminary data.</text>
</comment>
<dbReference type="GO" id="GO:0022857">
    <property type="term" value="F:transmembrane transporter activity"/>
    <property type="evidence" value="ECO:0007669"/>
    <property type="project" value="InterPro"/>
</dbReference>
<dbReference type="RefSeq" id="WP_001088983.1">
    <property type="nucleotide sequence ID" value="NZ_CM000952.1"/>
</dbReference>
<dbReference type="InterPro" id="IPR018093">
    <property type="entry name" value="BCCT_CS"/>
</dbReference>
<dbReference type="HOGENOM" id="CLU_010118_5_0_9"/>
<protein>
    <submittedName>
        <fullName evidence="9">Transporter, betaine/carnitine/choline family</fullName>
    </submittedName>
</protein>